<dbReference type="PROSITE" id="PS50866">
    <property type="entry name" value="GOLD"/>
    <property type="match status" value="1"/>
</dbReference>
<gene>
    <name evidence="3" type="ORF">VB264_14455</name>
</gene>
<dbReference type="InterPro" id="IPR026341">
    <property type="entry name" value="T9SS_type_B"/>
</dbReference>
<feature type="signal peptide" evidence="1">
    <location>
        <begin position="1"/>
        <end position="20"/>
    </location>
</feature>
<evidence type="ECO:0000256" key="1">
    <source>
        <dbReference type="SAM" id="SignalP"/>
    </source>
</evidence>
<evidence type="ECO:0000313" key="3">
    <source>
        <dbReference type="EMBL" id="MEA5258994.1"/>
    </source>
</evidence>
<evidence type="ECO:0000313" key="4">
    <source>
        <dbReference type="Proteomes" id="UP001304671"/>
    </source>
</evidence>
<dbReference type="Proteomes" id="UP001304671">
    <property type="component" value="Unassembled WGS sequence"/>
</dbReference>
<reference evidence="3 4" key="1">
    <citation type="submission" date="2023-12" db="EMBL/GenBank/DDBJ databases">
        <title>Novel species of the genus Arcicella isolated from rivers.</title>
        <authorList>
            <person name="Lu H."/>
        </authorList>
    </citation>
    <scope>NUCLEOTIDE SEQUENCE [LARGE SCALE GENOMIC DNA]</scope>
    <source>
        <strain evidence="3 4">LMG 21963</strain>
    </source>
</reference>
<sequence length="740" mass="82677">MKKTILLIIITLFSFFQVQATHIVGGEVDLQVIKNQPNVSHRVSLNLYFDDINGNAGAKDATIILGFFRKKDNLYMGRAELFIISDSLISYSNPSCVENNSVRTRLIRYSNLIYLDPDVFDDAGGYYVAWERCCRNNIITNIQNPEAAGSVFYLAFPAQKQNGNAFTNSSPKFGKLTGDYICRGRPFVFEFGATDADGDSLVYSLVTPYNGYSSTLAPKPDLPTPSSNYPLVRWQTGFGVNNMIPGPQPLRVNARTGQLTVTTDLLGLYVFCVLTEEYRNGKKIGEVRRDFQLKVIDCPTNNPPQSFLREKGKGVFTDVTQTITIKANEKKCLDFLVTDLDPNQTLNLKIQPTNFTGSFTLSPTSIRTSTYKDTLRAGLCFDECTASFDGKPLLFDVIASDDGCPQPLISTLKVKVIIEPALNNKPIISTDLLNRKGETVVNSLMKFNLFGKDIDNDNITITAKGRGFNLADVGMNFGSISGLGTVSSPFTWTPPCSTVRTTDYIVDFYIIDNRCGRNLKDSISVNLKALPIDSRPPNVVTSLAKNEIEIILDGTDVQPINFDVISQDPDADPIKLYAVGKGFDLSKIGAVWTDKNGVAKIVNPFAWKIDCSLLNGKDQASFVINFITEDNSCSPNRFDTVSVNIVLKSKIVDYQTFKPVNVFTPNGDGKNEYFTLTDLPENNCFEKFEYIQIFNRWGTMIYESKERDFKWSGGEHASSEYYYLLKFTKREFKGWVNLIR</sequence>
<evidence type="ECO:0000259" key="2">
    <source>
        <dbReference type="PROSITE" id="PS50866"/>
    </source>
</evidence>
<feature type="domain" description="GOLD" evidence="2">
    <location>
        <begin position="131"/>
        <end position="321"/>
    </location>
</feature>
<organism evidence="3 4">
    <name type="scientific">Arcicella aquatica</name>
    <dbReference type="NCBI Taxonomy" id="217141"/>
    <lineage>
        <taxon>Bacteria</taxon>
        <taxon>Pseudomonadati</taxon>
        <taxon>Bacteroidota</taxon>
        <taxon>Cytophagia</taxon>
        <taxon>Cytophagales</taxon>
        <taxon>Flectobacillaceae</taxon>
        <taxon>Arcicella</taxon>
    </lineage>
</organism>
<dbReference type="NCBIfam" id="TIGR04131">
    <property type="entry name" value="Bac_Flav_CTERM"/>
    <property type="match status" value="1"/>
</dbReference>
<dbReference type="InterPro" id="IPR009038">
    <property type="entry name" value="GOLD_dom"/>
</dbReference>
<feature type="chain" id="PRO_5046866223" evidence="1">
    <location>
        <begin position="21"/>
        <end position="740"/>
    </location>
</feature>
<keyword evidence="4" id="KW-1185">Reference proteome</keyword>
<proteinExistence type="predicted"/>
<keyword evidence="1" id="KW-0732">Signal</keyword>
<dbReference type="RefSeq" id="WP_323250497.1">
    <property type="nucleotide sequence ID" value="NZ_JAYFUL010000023.1"/>
</dbReference>
<dbReference type="Pfam" id="PF13585">
    <property type="entry name" value="CHU_C"/>
    <property type="match status" value="1"/>
</dbReference>
<protein>
    <submittedName>
        <fullName evidence="3">Gliding motility-associated C-terminal domain-containing protein</fullName>
    </submittedName>
</protein>
<accession>A0ABU5QQM7</accession>
<dbReference type="EMBL" id="JAYFUL010000023">
    <property type="protein sequence ID" value="MEA5258994.1"/>
    <property type="molecule type" value="Genomic_DNA"/>
</dbReference>
<name>A0ABU5QQM7_9BACT</name>
<comment type="caution">
    <text evidence="3">The sequence shown here is derived from an EMBL/GenBank/DDBJ whole genome shotgun (WGS) entry which is preliminary data.</text>
</comment>